<organism evidence="1 2">
    <name type="scientific">Urbifossiella limnaea</name>
    <dbReference type="NCBI Taxonomy" id="2528023"/>
    <lineage>
        <taxon>Bacteria</taxon>
        <taxon>Pseudomonadati</taxon>
        <taxon>Planctomycetota</taxon>
        <taxon>Planctomycetia</taxon>
        <taxon>Gemmatales</taxon>
        <taxon>Gemmataceae</taxon>
        <taxon>Urbifossiella</taxon>
    </lineage>
</organism>
<evidence type="ECO:0000313" key="1">
    <source>
        <dbReference type="EMBL" id="QDU23955.1"/>
    </source>
</evidence>
<dbReference type="SUPFAM" id="SSF82185">
    <property type="entry name" value="Histone H3 K4-specific methyltransferase SET7/9 N-terminal domain"/>
    <property type="match status" value="1"/>
</dbReference>
<dbReference type="OrthoDB" id="247660at2"/>
<dbReference type="AlphaFoldDB" id="A0A517Y2H6"/>
<sequence>MADDVRVNENDLELDEDMLLLAGVPFSGVGFDLYEDGSLRSESPFRDGFRDGLCREWHPNGRLRCEWIAAQGTITGVKTEWHPGGALKAVGQYEYGVEIESREWDDAGDLISYWQIDEKSAIYAYVVGLRERGGLRYPWITPPETE</sequence>
<proteinExistence type="predicted"/>
<gene>
    <name evidence="1" type="primary">ywqK</name>
    <name evidence="1" type="ORF">ETAA1_59660</name>
</gene>
<name>A0A517Y2H6_9BACT</name>
<protein>
    <submittedName>
        <fullName evidence="1">Antitoxin YwqK</fullName>
    </submittedName>
</protein>
<dbReference type="EMBL" id="CP036273">
    <property type="protein sequence ID" value="QDU23955.1"/>
    <property type="molecule type" value="Genomic_DNA"/>
</dbReference>
<accession>A0A517Y2H6</accession>
<dbReference type="RefSeq" id="WP_145244157.1">
    <property type="nucleotide sequence ID" value="NZ_CP036273.1"/>
</dbReference>
<dbReference type="KEGG" id="uli:ETAA1_59660"/>
<evidence type="ECO:0000313" key="2">
    <source>
        <dbReference type="Proteomes" id="UP000319576"/>
    </source>
</evidence>
<reference evidence="1 2" key="1">
    <citation type="submission" date="2019-02" db="EMBL/GenBank/DDBJ databases">
        <title>Deep-cultivation of Planctomycetes and their phenomic and genomic characterization uncovers novel biology.</title>
        <authorList>
            <person name="Wiegand S."/>
            <person name="Jogler M."/>
            <person name="Boedeker C."/>
            <person name="Pinto D."/>
            <person name="Vollmers J."/>
            <person name="Rivas-Marin E."/>
            <person name="Kohn T."/>
            <person name="Peeters S.H."/>
            <person name="Heuer A."/>
            <person name="Rast P."/>
            <person name="Oberbeckmann S."/>
            <person name="Bunk B."/>
            <person name="Jeske O."/>
            <person name="Meyerdierks A."/>
            <person name="Storesund J.E."/>
            <person name="Kallscheuer N."/>
            <person name="Luecker S."/>
            <person name="Lage O.M."/>
            <person name="Pohl T."/>
            <person name="Merkel B.J."/>
            <person name="Hornburger P."/>
            <person name="Mueller R.-W."/>
            <person name="Bruemmer F."/>
            <person name="Labrenz M."/>
            <person name="Spormann A.M."/>
            <person name="Op den Camp H."/>
            <person name="Overmann J."/>
            <person name="Amann R."/>
            <person name="Jetten M.S.M."/>
            <person name="Mascher T."/>
            <person name="Medema M.H."/>
            <person name="Devos D.P."/>
            <person name="Kaster A.-K."/>
            <person name="Ovreas L."/>
            <person name="Rohde M."/>
            <person name="Galperin M.Y."/>
            <person name="Jogler C."/>
        </authorList>
    </citation>
    <scope>NUCLEOTIDE SEQUENCE [LARGE SCALE GENOMIC DNA]</scope>
    <source>
        <strain evidence="1 2">ETA_A1</strain>
    </source>
</reference>
<keyword evidence="2" id="KW-1185">Reference proteome</keyword>
<dbReference type="Gene3D" id="2.20.110.10">
    <property type="entry name" value="Histone H3 K4-specific methyltransferase SET7/9 N-terminal domain"/>
    <property type="match status" value="1"/>
</dbReference>
<dbReference type="Proteomes" id="UP000319576">
    <property type="component" value="Chromosome"/>
</dbReference>